<name>A0ABS9BJI5_9BACT</name>
<evidence type="ECO:0000313" key="4">
    <source>
        <dbReference type="Proteomes" id="UP001200145"/>
    </source>
</evidence>
<dbReference type="Proteomes" id="UP001200145">
    <property type="component" value="Unassembled WGS sequence"/>
</dbReference>
<organism evidence="3 4">
    <name type="scientific">Flavihumibacter fluminis</name>
    <dbReference type="NCBI Taxonomy" id="2909236"/>
    <lineage>
        <taxon>Bacteria</taxon>
        <taxon>Pseudomonadati</taxon>
        <taxon>Bacteroidota</taxon>
        <taxon>Chitinophagia</taxon>
        <taxon>Chitinophagales</taxon>
        <taxon>Chitinophagaceae</taxon>
        <taxon>Flavihumibacter</taxon>
    </lineage>
</organism>
<keyword evidence="2" id="KW-0808">Transferase</keyword>
<reference evidence="3 4" key="1">
    <citation type="submission" date="2022-01" db="EMBL/GenBank/DDBJ databases">
        <title>Flavihumibacter sp. nov., isolated from sediment of a river.</title>
        <authorList>
            <person name="Liu H."/>
        </authorList>
    </citation>
    <scope>NUCLEOTIDE SEQUENCE [LARGE SCALE GENOMIC DNA]</scope>
    <source>
        <strain evidence="3 4">RY-1</strain>
    </source>
</reference>
<dbReference type="RefSeq" id="WP_234866223.1">
    <property type="nucleotide sequence ID" value="NZ_JAKEVY010000003.1"/>
</dbReference>
<comment type="caution">
    <text evidence="3">The sequence shown here is derived from an EMBL/GenBank/DDBJ whole genome shotgun (WGS) entry which is preliminary data.</text>
</comment>
<dbReference type="CDD" id="cd06533">
    <property type="entry name" value="Glyco_transf_WecG_TagA"/>
    <property type="match status" value="1"/>
</dbReference>
<dbReference type="NCBIfam" id="TIGR00696">
    <property type="entry name" value="wecG_tagA_cpsF"/>
    <property type="match status" value="1"/>
</dbReference>
<dbReference type="PANTHER" id="PTHR34136:SF1">
    <property type="entry name" value="UDP-N-ACETYL-D-MANNOSAMINURONIC ACID TRANSFERASE"/>
    <property type="match status" value="1"/>
</dbReference>
<accession>A0ABS9BJI5</accession>
<evidence type="ECO:0000256" key="2">
    <source>
        <dbReference type="ARBA" id="ARBA00022679"/>
    </source>
</evidence>
<evidence type="ECO:0000256" key="1">
    <source>
        <dbReference type="ARBA" id="ARBA00022676"/>
    </source>
</evidence>
<dbReference type="EMBL" id="JAKEVY010000003">
    <property type="protein sequence ID" value="MCF1715267.1"/>
    <property type="molecule type" value="Genomic_DNA"/>
</dbReference>
<evidence type="ECO:0000313" key="3">
    <source>
        <dbReference type="EMBL" id="MCF1715267.1"/>
    </source>
</evidence>
<gene>
    <name evidence="3" type="ORF">L0U88_11575</name>
</gene>
<dbReference type="InterPro" id="IPR004629">
    <property type="entry name" value="WecG_TagA_CpsF"/>
</dbReference>
<keyword evidence="4" id="KW-1185">Reference proteome</keyword>
<keyword evidence="1" id="KW-0328">Glycosyltransferase</keyword>
<dbReference type="Pfam" id="PF03808">
    <property type="entry name" value="Glyco_tran_WecG"/>
    <property type="match status" value="1"/>
</dbReference>
<dbReference type="PANTHER" id="PTHR34136">
    <property type="match status" value="1"/>
</dbReference>
<proteinExistence type="predicted"/>
<sequence>MSEKIEVLGVRVSNYTVDELNNALLQIVDQKEKQLALNVNIHGLNLAYELKWLRDYFNTCSIVFCDGEGVRLGARLFGKEIKEKITYNRWIWSFAEFSEKHGLSWYLMGSTDPVIEQAVSRLREKYPALKIAGYRNGFFTNEADVQQTIRDINSKEVNVLILGMGMPVQEKWLQNNWPAVQANIALTGGAVFEYVSGNARMTPDIFYKLKLEWLYRFLQEPRRLFRRYIIGNPLFFIRLFISRIRPID</sequence>
<protein>
    <submittedName>
        <fullName evidence="3">WecB/TagA/CpsF family glycosyltransferase</fullName>
    </submittedName>
</protein>